<dbReference type="GO" id="GO:0016747">
    <property type="term" value="F:acyltransferase activity, transferring groups other than amino-acyl groups"/>
    <property type="evidence" value="ECO:0007669"/>
    <property type="project" value="InterPro"/>
</dbReference>
<dbReference type="EMBL" id="UZAF01000419">
    <property type="protein sequence ID" value="VDO05729.1"/>
    <property type="molecule type" value="Genomic_DNA"/>
</dbReference>
<dbReference type="CDD" id="cd04301">
    <property type="entry name" value="NAT_SF"/>
    <property type="match status" value="1"/>
</dbReference>
<evidence type="ECO:0000259" key="1">
    <source>
        <dbReference type="PROSITE" id="PS51186"/>
    </source>
</evidence>
<dbReference type="Gene3D" id="3.40.630.30">
    <property type="match status" value="1"/>
</dbReference>
<dbReference type="InterPro" id="IPR052729">
    <property type="entry name" value="Acyl/Acetyltrans_Enzymes"/>
</dbReference>
<dbReference type="PANTHER" id="PTHR47237">
    <property type="entry name" value="SLL0310 PROTEIN"/>
    <property type="match status" value="1"/>
</dbReference>
<dbReference type="PROSITE" id="PS51186">
    <property type="entry name" value="GNAT"/>
    <property type="match status" value="1"/>
</dbReference>
<dbReference type="STRING" id="6290.A0A0N4VTE2"/>
<dbReference type="Proteomes" id="UP000268014">
    <property type="component" value="Unassembled WGS sequence"/>
</dbReference>
<accession>A0A0N4VTE2</accession>
<reference evidence="2 3" key="2">
    <citation type="submission" date="2018-11" db="EMBL/GenBank/DDBJ databases">
        <authorList>
            <consortium name="Pathogen Informatics"/>
        </authorList>
    </citation>
    <scope>NUCLEOTIDE SEQUENCE [LARGE SCALE GENOMIC DNA]</scope>
    <source>
        <strain evidence="2 3">MHpl1</strain>
    </source>
</reference>
<sequence length="527" mass="59679">MKDNDYEITDSISPDDHAWQEWKTLVEDEGWTSDDLSVLTLTPNLPTTRIVLARKCSDKSFIGTVIWNEYDNIAFIGFYLLRPEYRGKGIGSLIWERAIRRMPKHYTIALRAVPNMAERYKSKDTPVEGAALRCYEMDVETLSQVAKAHASKKHNTKMVNELKPTEYEQLEEFCFSVVGRDRSHFLRQFHELSFTYATALFDDDGKIIAYAAVCPTSHSHRHLFKLAPLYASSGDEAFAVILPLIKKVGSLHADARFLFHVLDGTIGSEVLLPIFSSVNIPSKYSGVTLFSKEYHNPIDKQRLFIAHNNSDGSYLGSVVWCENDGLAYIAFYIIRPEYREDSNRASLPDLAFHTTTKSKLPSQTCNSLTKLVSTLSNEEYKAMLSYANNVCGRDRSQLLRLHFDLDFTEGAVLFDSKSQIRGFASMTPTGGQSKHLFKISPVYAEGANEALSVIQPLLMKILEKDREAIALINTWSDSAGEKLRLLLQDRCIESKISGYTLFSRPYPSKMDFSRMFVAHNHPGHFDA</sequence>
<dbReference type="InterPro" id="IPR000182">
    <property type="entry name" value="GNAT_dom"/>
</dbReference>
<dbReference type="SUPFAM" id="SSF55729">
    <property type="entry name" value="Acyl-CoA N-acyltransferases (Nat)"/>
    <property type="match status" value="1"/>
</dbReference>
<proteinExistence type="predicted"/>
<dbReference type="WBParaSite" id="HPLM_0000055901-mRNA-1">
    <property type="protein sequence ID" value="HPLM_0000055901-mRNA-1"/>
    <property type="gene ID" value="HPLM_0000055901"/>
</dbReference>
<gene>
    <name evidence="2" type="ORF">HPLM_LOCUS560</name>
</gene>
<dbReference type="AlphaFoldDB" id="A0A0N4VTE2"/>
<name>A0A0N4VTE2_HAEPC</name>
<feature type="domain" description="N-acetyltransferase" evidence="1">
    <location>
        <begin position="1"/>
        <end position="142"/>
    </location>
</feature>
<keyword evidence="3" id="KW-1185">Reference proteome</keyword>
<reference evidence="4" key="1">
    <citation type="submission" date="2017-02" db="UniProtKB">
        <authorList>
            <consortium name="WormBaseParasite"/>
        </authorList>
    </citation>
    <scope>IDENTIFICATION</scope>
</reference>
<dbReference type="InterPro" id="IPR016181">
    <property type="entry name" value="Acyl_CoA_acyltransferase"/>
</dbReference>
<evidence type="ECO:0000313" key="2">
    <source>
        <dbReference type="EMBL" id="VDO05729.1"/>
    </source>
</evidence>
<dbReference type="PANTHER" id="PTHR47237:SF1">
    <property type="entry name" value="SLL0310 PROTEIN"/>
    <property type="match status" value="1"/>
</dbReference>
<protein>
    <submittedName>
        <fullName evidence="4">N-acetyltransferase domain-containing protein</fullName>
    </submittedName>
</protein>
<dbReference type="Pfam" id="PF00583">
    <property type="entry name" value="Acetyltransf_1"/>
    <property type="match status" value="1"/>
</dbReference>
<organism evidence="4">
    <name type="scientific">Haemonchus placei</name>
    <name type="common">Barber's pole worm</name>
    <dbReference type="NCBI Taxonomy" id="6290"/>
    <lineage>
        <taxon>Eukaryota</taxon>
        <taxon>Metazoa</taxon>
        <taxon>Ecdysozoa</taxon>
        <taxon>Nematoda</taxon>
        <taxon>Chromadorea</taxon>
        <taxon>Rhabditida</taxon>
        <taxon>Rhabditina</taxon>
        <taxon>Rhabditomorpha</taxon>
        <taxon>Strongyloidea</taxon>
        <taxon>Trichostrongylidae</taxon>
        <taxon>Haemonchus</taxon>
    </lineage>
</organism>
<evidence type="ECO:0000313" key="3">
    <source>
        <dbReference type="Proteomes" id="UP000268014"/>
    </source>
</evidence>
<dbReference type="OrthoDB" id="5871931at2759"/>
<evidence type="ECO:0000313" key="4">
    <source>
        <dbReference type="WBParaSite" id="HPLM_0000055901-mRNA-1"/>
    </source>
</evidence>